<dbReference type="RefSeq" id="WP_220618625.1">
    <property type="nucleotide sequence ID" value="NZ_RKLR01000003.1"/>
</dbReference>
<feature type="compositionally biased region" description="Low complexity" evidence="1">
    <location>
        <begin position="82"/>
        <end position="119"/>
    </location>
</feature>
<accession>A0AAW4PSJ1</accession>
<reference evidence="3 4" key="1">
    <citation type="submission" date="2021-06" db="EMBL/GenBank/DDBJ databases">
        <title>Halomicroarcula sp. a new haloarchaeum isolated from saline soil.</title>
        <authorList>
            <person name="Duran-Viseras A."/>
            <person name="Sanchez-Porro C."/>
            <person name="Ventosa A."/>
        </authorList>
    </citation>
    <scope>NUCLEOTIDE SEQUENCE [LARGE SCALE GENOMIC DNA]</scope>
    <source>
        <strain evidence="3 4">F13</strain>
    </source>
</reference>
<evidence type="ECO:0000259" key="2">
    <source>
        <dbReference type="PROSITE" id="PS50006"/>
    </source>
</evidence>
<feature type="compositionally biased region" description="Acidic residues" evidence="1">
    <location>
        <begin position="39"/>
        <end position="59"/>
    </location>
</feature>
<feature type="region of interest" description="Disordered" evidence="1">
    <location>
        <begin position="202"/>
        <end position="260"/>
    </location>
</feature>
<dbReference type="InterPro" id="IPR000253">
    <property type="entry name" value="FHA_dom"/>
</dbReference>
<evidence type="ECO:0000313" key="4">
    <source>
        <dbReference type="Proteomes" id="UP001430377"/>
    </source>
</evidence>
<proteinExistence type="predicted"/>
<feature type="compositionally biased region" description="Acidic residues" evidence="1">
    <location>
        <begin position="120"/>
        <end position="135"/>
    </location>
</feature>
<keyword evidence="4" id="KW-1185">Reference proteome</keyword>
<dbReference type="AlphaFoldDB" id="A0AAW4PSJ1"/>
<dbReference type="Pfam" id="PF00498">
    <property type="entry name" value="FHA"/>
    <property type="match status" value="1"/>
</dbReference>
<dbReference type="Proteomes" id="UP001430377">
    <property type="component" value="Unassembled WGS sequence"/>
</dbReference>
<gene>
    <name evidence="3" type="ORF">EGH21_11590</name>
</gene>
<dbReference type="EMBL" id="RKLR01000003">
    <property type="protein sequence ID" value="MBX0323671.1"/>
    <property type="molecule type" value="Genomic_DNA"/>
</dbReference>
<dbReference type="Gene3D" id="2.60.200.20">
    <property type="match status" value="1"/>
</dbReference>
<sequence length="356" mass="36800">MSDASTGQTVECPICGEAFDPTVAGGWCTNTECGEWQYTDDESEADDETAATDDGDGDLLSEATEATATDEDTDEAAEAGDAESAAEAAEQTPTDDAGTEAATEADPATAEGDAAAGEDGASETDAEAADADETTATDHAPSTIDCPDCGTELDADANFCVECGADVREVEPAAPLTECPSCGTDVDETDSFCVECGENLDAHRNEGDAGEDDETATDSHSDDAETDAPSQTGTAAEDAVEALEAQSDDESGSDPVPDSLVLEVRGREIPVEDGDTVGREVRAALTDAGRPEDEAVRVHREHVRFVRESDAFYLVDLGDNPTSLNGRTLQKGDREAVSPGDELQLSGVATVTIRAP</sequence>
<feature type="compositionally biased region" description="Acidic residues" evidence="1">
    <location>
        <begin position="68"/>
        <end position="81"/>
    </location>
</feature>
<evidence type="ECO:0000313" key="3">
    <source>
        <dbReference type="EMBL" id="MBX0323671.1"/>
    </source>
</evidence>
<feature type="compositionally biased region" description="Acidic residues" evidence="1">
    <location>
        <begin position="238"/>
        <end position="252"/>
    </location>
</feature>
<dbReference type="InterPro" id="IPR025874">
    <property type="entry name" value="DZR"/>
</dbReference>
<dbReference type="CDD" id="cd00060">
    <property type="entry name" value="FHA"/>
    <property type="match status" value="1"/>
</dbReference>
<protein>
    <submittedName>
        <fullName evidence="3">Zinc ribbon domain-containing protein</fullName>
    </submittedName>
</protein>
<dbReference type="InterPro" id="IPR008984">
    <property type="entry name" value="SMAD_FHA_dom_sf"/>
</dbReference>
<organism evidence="3 4">
    <name type="scientific">Haloarcula rubra</name>
    <dbReference type="NCBI Taxonomy" id="2487747"/>
    <lineage>
        <taxon>Archaea</taxon>
        <taxon>Methanobacteriati</taxon>
        <taxon>Methanobacteriota</taxon>
        <taxon>Stenosarchaea group</taxon>
        <taxon>Halobacteria</taxon>
        <taxon>Halobacteriales</taxon>
        <taxon>Haloarculaceae</taxon>
        <taxon>Haloarcula</taxon>
    </lineage>
</organism>
<dbReference type="Pfam" id="PF12773">
    <property type="entry name" value="DZR"/>
    <property type="match status" value="1"/>
</dbReference>
<feature type="region of interest" description="Disordered" evidence="1">
    <location>
        <begin position="39"/>
        <end position="144"/>
    </location>
</feature>
<feature type="domain" description="FHA" evidence="2">
    <location>
        <begin position="275"/>
        <end position="329"/>
    </location>
</feature>
<dbReference type="PROSITE" id="PS50006">
    <property type="entry name" value="FHA_DOMAIN"/>
    <property type="match status" value="1"/>
</dbReference>
<comment type="caution">
    <text evidence="3">The sequence shown here is derived from an EMBL/GenBank/DDBJ whole genome shotgun (WGS) entry which is preliminary data.</text>
</comment>
<dbReference type="SUPFAM" id="SSF49879">
    <property type="entry name" value="SMAD/FHA domain"/>
    <property type="match status" value="1"/>
</dbReference>
<name>A0AAW4PSJ1_9EURY</name>
<evidence type="ECO:0000256" key="1">
    <source>
        <dbReference type="SAM" id="MobiDB-lite"/>
    </source>
</evidence>